<evidence type="ECO:0000259" key="2">
    <source>
        <dbReference type="Pfam" id="PF01425"/>
    </source>
</evidence>
<dbReference type="PANTHER" id="PTHR11895">
    <property type="entry name" value="TRANSAMIDASE"/>
    <property type="match status" value="1"/>
</dbReference>
<gene>
    <name evidence="3" type="ORF">SAMN05192540_0748</name>
</gene>
<dbReference type="RefSeq" id="WP_083365576.1">
    <property type="nucleotide sequence ID" value="NZ_FNTB01000001.1"/>
</dbReference>
<dbReference type="Proteomes" id="UP000183038">
    <property type="component" value="Unassembled WGS sequence"/>
</dbReference>
<protein>
    <submittedName>
        <fullName evidence="3">Asp-tRNAAsn/Glu-tRNAGln amidotransferase A subunit</fullName>
    </submittedName>
</protein>
<name>A0A1H4K4G1_9FLAO</name>
<dbReference type="SUPFAM" id="SSF75304">
    <property type="entry name" value="Amidase signature (AS) enzymes"/>
    <property type="match status" value="1"/>
</dbReference>
<evidence type="ECO:0000313" key="3">
    <source>
        <dbReference type="EMBL" id="SEB53410.1"/>
    </source>
</evidence>
<accession>A0A1H4K4G1</accession>
<dbReference type="GO" id="GO:0050567">
    <property type="term" value="F:glutaminyl-tRNA synthase (glutamine-hydrolyzing) activity"/>
    <property type="evidence" value="ECO:0007669"/>
    <property type="project" value="TreeGrafter"/>
</dbReference>
<evidence type="ECO:0000256" key="1">
    <source>
        <dbReference type="SAM" id="SignalP"/>
    </source>
</evidence>
<dbReference type="InterPro" id="IPR000120">
    <property type="entry name" value="Amidase"/>
</dbReference>
<dbReference type="PROSITE" id="PS51257">
    <property type="entry name" value="PROKAR_LIPOPROTEIN"/>
    <property type="match status" value="1"/>
</dbReference>
<dbReference type="PANTHER" id="PTHR11895:SF73">
    <property type="entry name" value="AMIDASE FAMILY PROTEIN"/>
    <property type="match status" value="1"/>
</dbReference>
<feature type="signal peptide" evidence="1">
    <location>
        <begin position="1"/>
        <end position="29"/>
    </location>
</feature>
<dbReference type="EMBL" id="FNTB01000001">
    <property type="protein sequence ID" value="SEB53410.1"/>
    <property type="molecule type" value="Genomic_DNA"/>
</dbReference>
<dbReference type="OrthoDB" id="9811471at2"/>
<dbReference type="InterPro" id="IPR036928">
    <property type="entry name" value="AS_sf"/>
</dbReference>
<keyword evidence="1" id="KW-0732">Signal</keyword>
<dbReference type="GO" id="GO:0016740">
    <property type="term" value="F:transferase activity"/>
    <property type="evidence" value="ECO:0007669"/>
    <property type="project" value="UniProtKB-KW"/>
</dbReference>
<dbReference type="InterPro" id="IPR023631">
    <property type="entry name" value="Amidase_dom"/>
</dbReference>
<feature type="chain" id="PRO_5010183613" evidence="1">
    <location>
        <begin position="30"/>
        <end position="558"/>
    </location>
</feature>
<dbReference type="AlphaFoldDB" id="A0A1H4K4G1"/>
<sequence length="558" mass="62232">MYQPIKRLSQLLFFSLLTTLLITSCSSSKNDFSKKDVKRSQKLIGLDFDKKYIDTLYPYLQRNKEGFDSLRKYTLDYDVVPAVRFDPLPMNFTPKPQSGFPEWEIPNNIDVPENKADLAFYSIPQLASLIKNKKISSLELTQFFIERLKKYNDILQCTITITEEMALEQAKTMDAELANGKYRGILHGIPYGVKDLMAVEGYKTTWGAAPYRDQQIDMTATVVQKLQDAGGILVAKLVSGSLARGDVWFDGKTKNPWDTTQGASGSSAGSGSATSAGLVPYSLGTETLGSILSPSTRNGITGLRPTYGRVSRHGVMSLSWSMDKVGPMTRSAEDCAIVYSVITGKDPKDGMTTDFPDGFEPNKDYKSLKVAYLKNDIEKDSSLSKENLDNAVKKFEDMGISLHAVELPKDVPYNSFDIILRAEAGAFFDDMVRAEEVDKMVEQHQRSRANSLRQARFIPAVEYIQANRQRQVLIEKMQAVMKDYDVLISPSSGNRLSIITNLTGHPAISIPTGLDEKKHPTSITLISNLYDEASILLLAKAFQDQTDFDEMHPEGYTD</sequence>
<organism evidence="3 4">
    <name type="scientific">Maribacter dokdonensis</name>
    <dbReference type="NCBI Taxonomy" id="320912"/>
    <lineage>
        <taxon>Bacteria</taxon>
        <taxon>Pseudomonadati</taxon>
        <taxon>Bacteroidota</taxon>
        <taxon>Flavobacteriia</taxon>
        <taxon>Flavobacteriales</taxon>
        <taxon>Flavobacteriaceae</taxon>
        <taxon>Maribacter</taxon>
    </lineage>
</organism>
<dbReference type="Gene3D" id="3.90.1300.10">
    <property type="entry name" value="Amidase signature (AS) domain"/>
    <property type="match status" value="1"/>
</dbReference>
<reference evidence="3 4" key="1">
    <citation type="submission" date="2016-10" db="EMBL/GenBank/DDBJ databases">
        <authorList>
            <person name="de Groot N.N."/>
        </authorList>
    </citation>
    <scope>NUCLEOTIDE SEQUENCE [LARGE SCALE GENOMIC DNA]</scope>
    <source>
        <strain evidence="3 4">MAR_2009_71</strain>
    </source>
</reference>
<keyword evidence="3" id="KW-0808">Transferase</keyword>
<proteinExistence type="predicted"/>
<feature type="domain" description="Amidase" evidence="2">
    <location>
        <begin position="139"/>
        <end position="492"/>
    </location>
</feature>
<evidence type="ECO:0000313" key="4">
    <source>
        <dbReference type="Proteomes" id="UP000183038"/>
    </source>
</evidence>
<dbReference type="Pfam" id="PF01425">
    <property type="entry name" value="Amidase"/>
    <property type="match status" value="1"/>
</dbReference>